<keyword evidence="6" id="KW-1185">Reference proteome</keyword>
<dbReference type="InterPro" id="IPR006047">
    <property type="entry name" value="GH13_cat_dom"/>
</dbReference>
<dbReference type="GO" id="GO:0004558">
    <property type="term" value="F:alpha-1,4-glucosidase activity"/>
    <property type="evidence" value="ECO:0007669"/>
    <property type="project" value="UniProtKB-EC"/>
</dbReference>
<dbReference type="GO" id="GO:0004556">
    <property type="term" value="F:alpha-amylase activity"/>
    <property type="evidence" value="ECO:0007669"/>
    <property type="project" value="TreeGrafter"/>
</dbReference>
<dbReference type="Proteomes" id="UP000535078">
    <property type="component" value="Unassembled WGS sequence"/>
</dbReference>
<keyword evidence="2 5" id="KW-0378">Hydrolase</keyword>
<evidence type="ECO:0000256" key="1">
    <source>
        <dbReference type="ARBA" id="ARBA00008061"/>
    </source>
</evidence>
<comment type="caution">
    <text evidence="5">The sequence shown here is derived from an EMBL/GenBank/DDBJ whole genome shotgun (WGS) entry which is preliminary data.</text>
</comment>
<name>A0A7X6B8B7_9SPHN</name>
<proteinExistence type="inferred from homology"/>
<dbReference type="PANTHER" id="PTHR10357:SF179">
    <property type="entry name" value="NEUTRAL AND BASIC AMINO ACID TRANSPORT PROTEIN RBAT"/>
    <property type="match status" value="1"/>
</dbReference>
<dbReference type="InterPro" id="IPR045857">
    <property type="entry name" value="O16G_dom_2"/>
</dbReference>
<dbReference type="SUPFAM" id="SSF51445">
    <property type="entry name" value="(Trans)glycosidases"/>
    <property type="match status" value="1"/>
</dbReference>
<evidence type="ECO:0000256" key="2">
    <source>
        <dbReference type="ARBA" id="ARBA00022801"/>
    </source>
</evidence>
<dbReference type="InterPro" id="IPR017853">
    <property type="entry name" value="GH"/>
</dbReference>
<evidence type="ECO:0000313" key="5">
    <source>
        <dbReference type="EMBL" id="NJB88308.1"/>
    </source>
</evidence>
<organism evidence="5 6">
    <name type="scientific">Sphingopyxis italica</name>
    <dbReference type="NCBI Taxonomy" id="1129133"/>
    <lineage>
        <taxon>Bacteria</taxon>
        <taxon>Pseudomonadati</taxon>
        <taxon>Pseudomonadota</taxon>
        <taxon>Alphaproteobacteria</taxon>
        <taxon>Sphingomonadales</taxon>
        <taxon>Sphingomonadaceae</taxon>
        <taxon>Sphingopyxis</taxon>
    </lineage>
</organism>
<evidence type="ECO:0000259" key="4">
    <source>
        <dbReference type="SMART" id="SM00642"/>
    </source>
</evidence>
<comment type="similarity">
    <text evidence="1">Belongs to the glycosyl hydrolase 13 family.</text>
</comment>
<dbReference type="Pfam" id="PF00128">
    <property type="entry name" value="Alpha-amylase"/>
    <property type="match status" value="1"/>
</dbReference>
<feature type="domain" description="Glycosyl hydrolase family 13 catalytic" evidence="4">
    <location>
        <begin position="26"/>
        <end position="412"/>
    </location>
</feature>
<accession>A0A7X6B8B7</accession>
<protein>
    <submittedName>
        <fullName evidence="5">Alpha-glucosidase</fullName>
        <ecNumber evidence="5">3.2.1.20</ecNumber>
    </submittedName>
</protein>
<dbReference type="PANTHER" id="PTHR10357">
    <property type="entry name" value="ALPHA-AMYLASE FAMILY MEMBER"/>
    <property type="match status" value="1"/>
</dbReference>
<dbReference type="CDD" id="cd11330">
    <property type="entry name" value="AmyAc_OligoGlu"/>
    <property type="match status" value="1"/>
</dbReference>
<dbReference type="EMBL" id="JAATIT010000001">
    <property type="protein sequence ID" value="NJB88308.1"/>
    <property type="molecule type" value="Genomic_DNA"/>
</dbReference>
<dbReference type="SMART" id="SM00642">
    <property type="entry name" value="Aamy"/>
    <property type="match status" value="1"/>
</dbReference>
<dbReference type="GO" id="GO:0009313">
    <property type="term" value="P:oligosaccharide catabolic process"/>
    <property type="evidence" value="ECO:0007669"/>
    <property type="project" value="TreeGrafter"/>
</dbReference>
<dbReference type="AlphaFoldDB" id="A0A7X6B8B7"/>
<sequence>MNELSPLPSSVRQSPHVWWKGAAIYQVYPRSFADSNGDGIGDLAGITARLDYIASLGVDAIWLSPFYPSPMDDFGYDIADYCDVDPIFGTLDDFDALVARAHALGLKVTTDLVFAHTSDRHAWFAASRANKYNDQADWYVWADAKPDGSPPTNWQSVFGGPAWTWDARRGQYYLHNFLGSQPQLNVHNPEVQDALLGAVRFWLDRGVDGFRIDAINFSMHDPELRDNPPALPSNKPRTRPFDFQQKIYNQSHPDIPLFLERIRALTDQYPGRFTVAEVGGDDAVREMKLFTAGDRRLSSAYGFDFLYADRLTPQLVREAAEQWPDAPGMGWPSWAFENHDAPRALSRWTPEGVDPAAYARMKMALLCALRGNIIIYNGEELGLDQVEIPFELVKDPEALKNWPLTLSRDGARTPLPWAAGENHAGFSSVDPWLPVGAAHGDLAVDRQHDDPASLLNLTRHLVALRAAHPALRLGANAHWIAEGDLLGFDRVAGGEHVRCLFNLGGAAIDIASHGAGAEPIVALNGADPAHLPPCGALWLKLEGKNDA</sequence>
<keyword evidence="3 5" id="KW-0326">Glycosidase</keyword>
<dbReference type="Gene3D" id="3.20.20.80">
    <property type="entry name" value="Glycosidases"/>
    <property type="match status" value="2"/>
</dbReference>
<dbReference type="RefSeq" id="WP_167919100.1">
    <property type="nucleotide sequence ID" value="NZ_JAATIT010000001.1"/>
</dbReference>
<reference evidence="5 6" key="1">
    <citation type="submission" date="2020-03" db="EMBL/GenBank/DDBJ databases">
        <title>Genomic Encyclopedia of Type Strains, Phase IV (KMG-IV): sequencing the most valuable type-strain genomes for metagenomic binning, comparative biology and taxonomic classification.</title>
        <authorList>
            <person name="Goeker M."/>
        </authorList>
    </citation>
    <scope>NUCLEOTIDE SEQUENCE [LARGE SCALE GENOMIC DNA]</scope>
    <source>
        <strain evidence="5 6">DSM 25229</strain>
    </source>
</reference>
<dbReference type="EC" id="3.2.1.20" evidence="5"/>
<evidence type="ECO:0000313" key="6">
    <source>
        <dbReference type="Proteomes" id="UP000535078"/>
    </source>
</evidence>
<dbReference type="Gene3D" id="3.90.400.10">
    <property type="entry name" value="Oligo-1,6-glucosidase, Domain 2"/>
    <property type="match status" value="1"/>
</dbReference>
<gene>
    <name evidence="5" type="ORF">GGR90_000460</name>
</gene>
<evidence type="ECO:0000256" key="3">
    <source>
        <dbReference type="ARBA" id="ARBA00023295"/>
    </source>
</evidence>
<dbReference type="FunFam" id="3.90.400.10:FF:000002">
    <property type="entry name" value="Sucrose isomerase"/>
    <property type="match status" value="1"/>
</dbReference>